<dbReference type="PANTHER" id="PTHR30399:SF1">
    <property type="entry name" value="UTP PYROPHOSPHATASE"/>
    <property type="match status" value="1"/>
</dbReference>
<dbReference type="InterPro" id="IPR002725">
    <property type="entry name" value="YgjP-like_metallopeptidase"/>
</dbReference>
<dbReference type="Pfam" id="PF01863">
    <property type="entry name" value="YgjP-like"/>
    <property type="match status" value="1"/>
</dbReference>
<keyword evidence="3" id="KW-1185">Reference proteome</keyword>
<dbReference type="Gene3D" id="3.30.2010.10">
    <property type="entry name" value="Metalloproteases ('zincins'), catalytic domain"/>
    <property type="match status" value="1"/>
</dbReference>
<name>A0ABT1WH24_9BURK</name>
<dbReference type="InterPro" id="IPR053136">
    <property type="entry name" value="UTP_pyrophosphatase-like"/>
</dbReference>
<evidence type="ECO:0000313" key="3">
    <source>
        <dbReference type="Proteomes" id="UP001204142"/>
    </source>
</evidence>
<comment type="caution">
    <text evidence="2">The sequence shown here is derived from an EMBL/GenBank/DDBJ whole genome shotgun (WGS) entry which is preliminary data.</text>
</comment>
<proteinExistence type="predicted"/>
<organism evidence="2 3">
    <name type="scientific">Limnobacter humi</name>
    <dbReference type="NCBI Taxonomy" id="1778671"/>
    <lineage>
        <taxon>Bacteria</taxon>
        <taxon>Pseudomonadati</taxon>
        <taxon>Pseudomonadota</taxon>
        <taxon>Betaproteobacteria</taxon>
        <taxon>Burkholderiales</taxon>
        <taxon>Burkholderiaceae</taxon>
        <taxon>Limnobacter</taxon>
    </lineage>
</organism>
<protein>
    <submittedName>
        <fullName evidence="2">M48 family metallopeptidase</fullName>
    </submittedName>
</protein>
<reference evidence="2 3" key="1">
    <citation type="submission" date="2022-07" db="EMBL/GenBank/DDBJ databases">
        <authorList>
            <person name="Xamxidin M."/>
            <person name="Wu M."/>
        </authorList>
    </citation>
    <scope>NUCLEOTIDE SEQUENCE [LARGE SCALE GENOMIC DNA]</scope>
    <source>
        <strain evidence="2 3">NBRC 111650</strain>
    </source>
</reference>
<accession>A0ABT1WH24</accession>
<dbReference type="CDD" id="cd07344">
    <property type="entry name" value="M48_yhfN_like"/>
    <property type="match status" value="1"/>
</dbReference>
<evidence type="ECO:0000313" key="2">
    <source>
        <dbReference type="EMBL" id="MCQ8896824.1"/>
    </source>
</evidence>
<dbReference type="Proteomes" id="UP001204142">
    <property type="component" value="Unassembled WGS sequence"/>
</dbReference>
<gene>
    <name evidence="2" type="ORF">NQT62_10320</name>
</gene>
<evidence type="ECO:0000259" key="1">
    <source>
        <dbReference type="Pfam" id="PF01863"/>
    </source>
</evidence>
<feature type="domain" description="YgjP-like metallopeptidase" evidence="1">
    <location>
        <begin position="32"/>
        <end position="236"/>
    </location>
</feature>
<dbReference type="PANTHER" id="PTHR30399">
    <property type="entry name" value="UNCHARACTERIZED PROTEIN YGJP"/>
    <property type="match status" value="1"/>
</dbReference>
<sequence>MSVSSTDIEQRALELPWGLCHYSLKRSKRRSIGFLITDDGLQISAPHRVALAEIERIIASKSTWIEKSLLRWESRKHNSTSLETLLANGHAIPVRGLAFQVEHTSTSRPMLNPWTQHITLPGSVRHSPPAQLKSLEKVLKTHAKEVFTHMAQTLAQRMELPAFQIRLSSPNARWGSCNSRGEVRLNWRLVHYPLPMIEYVIAHELAHLKEMNHSPRFWAIVEQLMPNYREPHKALSQLSPSEVPRL</sequence>
<dbReference type="RefSeq" id="WP_256764616.1">
    <property type="nucleotide sequence ID" value="NZ_JANIGO010000003.1"/>
</dbReference>
<dbReference type="EMBL" id="JANIGO010000003">
    <property type="protein sequence ID" value="MCQ8896824.1"/>
    <property type="molecule type" value="Genomic_DNA"/>
</dbReference>